<accession>A0AAQ2XJL8</accession>
<protein>
    <recommendedName>
        <fullName evidence="4">DUF669 domain-containing protein</fullName>
    </recommendedName>
</protein>
<evidence type="ECO:0000313" key="3">
    <source>
        <dbReference type="Proteomes" id="UP001222683"/>
    </source>
</evidence>
<dbReference type="EMBL" id="CP117692">
    <property type="protein sequence ID" value="WDC81739.1"/>
    <property type="molecule type" value="Genomic_DNA"/>
</dbReference>
<dbReference type="RefSeq" id="WP_273744874.1">
    <property type="nucleotide sequence ID" value="NZ_CP117692.1"/>
</dbReference>
<proteinExistence type="predicted"/>
<dbReference type="AlphaFoldDB" id="A0AAQ2XJL8"/>
<evidence type="ECO:0008006" key="4">
    <source>
        <dbReference type="Google" id="ProtNLM"/>
    </source>
</evidence>
<sequence length="184" mass="20789">MNNMMNDNEFLSFDGPITAEESQFVTLPEGTYPFQVMNMDRKRYSGNSTKIPNGAPFAEVQLRFDGGDKGTTTVTERLYLLKSMQWKLTEFFRCLGQQVVTGQPFQPNWNIVGKTGTAELSVHQYTNRNGEERTNNQVKRFKAPEDGTAPQNVAQQQPVQQAQPQSVQQQPQPQQSTGYTPGMF</sequence>
<dbReference type="Proteomes" id="UP001222683">
    <property type="component" value="Chromosome"/>
</dbReference>
<feature type="region of interest" description="Disordered" evidence="1">
    <location>
        <begin position="142"/>
        <end position="184"/>
    </location>
</feature>
<gene>
    <name evidence="2" type="ORF">PSR59_08885</name>
</gene>
<organism evidence="2 3">
    <name type="scientific">Ligilactobacillus ruminis</name>
    <dbReference type="NCBI Taxonomy" id="1623"/>
    <lineage>
        <taxon>Bacteria</taxon>
        <taxon>Bacillati</taxon>
        <taxon>Bacillota</taxon>
        <taxon>Bacilli</taxon>
        <taxon>Lactobacillales</taxon>
        <taxon>Lactobacillaceae</taxon>
        <taxon>Ligilactobacillus</taxon>
    </lineage>
</organism>
<reference evidence="2" key="1">
    <citation type="submission" date="2023-02" db="EMBL/GenBank/DDBJ databases">
        <title>Complete genome sequence of Lactobacillus ruminis CACC888 isolated from Pig feces.</title>
        <authorList>
            <person name="Park S."/>
            <person name="Park M.A."/>
            <person name="Kim D.-H."/>
            <person name="Kim Y."/>
        </authorList>
    </citation>
    <scope>NUCLEOTIDE SEQUENCE</scope>
    <source>
        <strain evidence="2">CACC888</strain>
    </source>
</reference>
<name>A0AAQ2XJL8_9LACO</name>
<evidence type="ECO:0000313" key="2">
    <source>
        <dbReference type="EMBL" id="WDC81739.1"/>
    </source>
</evidence>
<evidence type="ECO:0000256" key="1">
    <source>
        <dbReference type="SAM" id="MobiDB-lite"/>
    </source>
</evidence>
<feature type="compositionally biased region" description="Low complexity" evidence="1">
    <location>
        <begin position="149"/>
        <end position="175"/>
    </location>
</feature>